<keyword evidence="1" id="KW-0472">Membrane</keyword>
<sequence>MFAHIPLVKCLSCPARVRFPDGAFKSCVLWFFLFSLRVRIAQRKHDVHATCMFFLISAVGTWQSASIFFFKRSFSLICCVQPPPSSLMCMAYLFFCLADEQSDSTLLAYNLRYK</sequence>
<keyword evidence="1" id="KW-0812">Transmembrane</keyword>
<gene>
    <name evidence="2" type="ORF">BT96DRAFT_511578</name>
</gene>
<accession>A0A6A4I2B1</accession>
<dbReference type="AlphaFoldDB" id="A0A6A4I2B1"/>
<name>A0A6A4I2B1_9AGAR</name>
<evidence type="ECO:0000256" key="1">
    <source>
        <dbReference type="SAM" id="Phobius"/>
    </source>
</evidence>
<evidence type="ECO:0000313" key="3">
    <source>
        <dbReference type="Proteomes" id="UP000799118"/>
    </source>
</evidence>
<organism evidence="2 3">
    <name type="scientific">Gymnopus androsaceus JB14</name>
    <dbReference type="NCBI Taxonomy" id="1447944"/>
    <lineage>
        <taxon>Eukaryota</taxon>
        <taxon>Fungi</taxon>
        <taxon>Dikarya</taxon>
        <taxon>Basidiomycota</taxon>
        <taxon>Agaricomycotina</taxon>
        <taxon>Agaricomycetes</taxon>
        <taxon>Agaricomycetidae</taxon>
        <taxon>Agaricales</taxon>
        <taxon>Marasmiineae</taxon>
        <taxon>Omphalotaceae</taxon>
        <taxon>Gymnopus</taxon>
    </lineage>
</organism>
<keyword evidence="1" id="KW-1133">Transmembrane helix</keyword>
<protein>
    <submittedName>
        <fullName evidence="2">Uncharacterized protein</fullName>
    </submittedName>
</protein>
<proteinExistence type="predicted"/>
<dbReference type="Proteomes" id="UP000799118">
    <property type="component" value="Unassembled WGS sequence"/>
</dbReference>
<evidence type="ECO:0000313" key="2">
    <source>
        <dbReference type="EMBL" id="KAE9403024.1"/>
    </source>
</evidence>
<feature type="transmembrane region" description="Helical" evidence="1">
    <location>
        <begin position="52"/>
        <end position="70"/>
    </location>
</feature>
<reference evidence="2" key="1">
    <citation type="journal article" date="2019" name="Environ. Microbiol.">
        <title>Fungal ecological strategies reflected in gene transcription - a case study of two litter decomposers.</title>
        <authorList>
            <person name="Barbi F."/>
            <person name="Kohler A."/>
            <person name="Barry K."/>
            <person name="Baskaran P."/>
            <person name="Daum C."/>
            <person name="Fauchery L."/>
            <person name="Ihrmark K."/>
            <person name="Kuo A."/>
            <person name="LaButti K."/>
            <person name="Lipzen A."/>
            <person name="Morin E."/>
            <person name="Grigoriev I.V."/>
            <person name="Henrissat B."/>
            <person name="Lindahl B."/>
            <person name="Martin F."/>
        </authorList>
    </citation>
    <scope>NUCLEOTIDE SEQUENCE</scope>
    <source>
        <strain evidence="2">JB14</strain>
    </source>
</reference>
<keyword evidence="3" id="KW-1185">Reference proteome</keyword>
<dbReference type="EMBL" id="ML769429">
    <property type="protein sequence ID" value="KAE9403024.1"/>
    <property type="molecule type" value="Genomic_DNA"/>
</dbReference>